<evidence type="ECO:0000256" key="4">
    <source>
        <dbReference type="SAM" id="MobiDB-lite"/>
    </source>
</evidence>
<comment type="similarity">
    <text evidence="2">Belongs to the methyl-accepting chemotaxis (MCP) protein family.</text>
</comment>
<dbReference type="RefSeq" id="WP_164352014.1">
    <property type="nucleotide sequence ID" value="NZ_JAABNT010000001.1"/>
</dbReference>
<keyword evidence="5" id="KW-0472">Membrane</keyword>
<dbReference type="GO" id="GO:0007165">
    <property type="term" value="P:signal transduction"/>
    <property type="evidence" value="ECO:0007669"/>
    <property type="project" value="UniProtKB-KW"/>
</dbReference>
<feature type="transmembrane region" description="Helical" evidence="5">
    <location>
        <begin position="44"/>
        <end position="62"/>
    </location>
</feature>
<dbReference type="GO" id="GO:0004888">
    <property type="term" value="F:transmembrane signaling receptor activity"/>
    <property type="evidence" value="ECO:0007669"/>
    <property type="project" value="InterPro"/>
</dbReference>
<proteinExistence type="inferred from homology"/>
<dbReference type="InterPro" id="IPR004090">
    <property type="entry name" value="Chemotax_Me-accpt_rcpt"/>
</dbReference>
<dbReference type="GO" id="GO:0016020">
    <property type="term" value="C:membrane"/>
    <property type="evidence" value="ECO:0007669"/>
    <property type="project" value="InterPro"/>
</dbReference>
<evidence type="ECO:0000313" key="9">
    <source>
        <dbReference type="Proteomes" id="UP000468591"/>
    </source>
</evidence>
<dbReference type="SUPFAM" id="SSF58104">
    <property type="entry name" value="Methyl-accepting chemotaxis protein (MCP) signaling domain"/>
    <property type="match status" value="1"/>
</dbReference>
<dbReference type="Pfam" id="PF00015">
    <property type="entry name" value="MCPsignal"/>
    <property type="match status" value="1"/>
</dbReference>
<evidence type="ECO:0000259" key="6">
    <source>
        <dbReference type="PROSITE" id="PS50111"/>
    </source>
</evidence>
<dbReference type="GO" id="GO:0006935">
    <property type="term" value="P:chemotaxis"/>
    <property type="evidence" value="ECO:0007669"/>
    <property type="project" value="UniProtKB-KW"/>
</dbReference>
<feature type="region of interest" description="Disordered" evidence="4">
    <location>
        <begin position="354"/>
        <end position="375"/>
    </location>
</feature>
<keyword evidence="5" id="KW-0812">Transmembrane</keyword>
<comment type="caution">
    <text evidence="8">The sequence shown here is derived from an EMBL/GenBank/DDBJ whole genome shotgun (WGS) entry which is preliminary data.</text>
</comment>
<evidence type="ECO:0000259" key="7">
    <source>
        <dbReference type="PROSITE" id="PS50885"/>
    </source>
</evidence>
<protein>
    <submittedName>
        <fullName evidence="8">Methyl-accepting chemotaxis protein</fullName>
    </submittedName>
</protein>
<dbReference type="Gene3D" id="1.10.287.950">
    <property type="entry name" value="Methyl-accepting chemotaxis protein"/>
    <property type="match status" value="1"/>
</dbReference>
<feature type="transmembrane region" description="Helical" evidence="5">
    <location>
        <begin position="20"/>
        <end position="38"/>
    </location>
</feature>
<dbReference type="PROSITE" id="PS50885">
    <property type="entry name" value="HAMP"/>
    <property type="match status" value="1"/>
</dbReference>
<feature type="domain" description="HAMP" evidence="7">
    <location>
        <begin position="257"/>
        <end position="309"/>
    </location>
</feature>
<keyword evidence="3" id="KW-0807">Transducer</keyword>
<feature type="domain" description="Methyl-accepting transducer" evidence="6">
    <location>
        <begin position="314"/>
        <end position="543"/>
    </location>
</feature>
<evidence type="ECO:0000256" key="2">
    <source>
        <dbReference type="ARBA" id="ARBA00029447"/>
    </source>
</evidence>
<gene>
    <name evidence="8" type="ORF">GV827_02035</name>
</gene>
<keyword evidence="5" id="KW-1133">Transmembrane helix</keyword>
<feature type="compositionally biased region" description="Polar residues" evidence="4">
    <location>
        <begin position="354"/>
        <end position="368"/>
    </location>
</feature>
<dbReference type="SMART" id="SM00283">
    <property type="entry name" value="MA"/>
    <property type="match status" value="1"/>
</dbReference>
<dbReference type="PANTHER" id="PTHR43531:SF11">
    <property type="entry name" value="METHYL-ACCEPTING CHEMOTAXIS PROTEIN 3"/>
    <property type="match status" value="1"/>
</dbReference>
<evidence type="ECO:0000256" key="3">
    <source>
        <dbReference type="PROSITE-ProRule" id="PRU00284"/>
    </source>
</evidence>
<feature type="region of interest" description="Disordered" evidence="4">
    <location>
        <begin position="558"/>
        <end position="580"/>
    </location>
</feature>
<dbReference type="PROSITE" id="PS50111">
    <property type="entry name" value="CHEMOTAXIS_TRANSDUC_2"/>
    <property type="match status" value="1"/>
</dbReference>
<dbReference type="EMBL" id="JAABNT010000001">
    <property type="protein sequence ID" value="NEK21183.1"/>
    <property type="molecule type" value="Genomic_DNA"/>
</dbReference>
<feature type="transmembrane region" description="Helical" evidence="5">
    <location>
        <begin position="98"/>
        <end position="129"/>
    </location>
</feature>
<dbReference type="AlphaFoldDB" id="A0A6P0C9I7"/>
<feature type="region of interest" description="Disordered" evidence="4">
    <location>
        <begin position="211"/>
        <end position="250"/>
    </location>
</feature>
<reference evidence="8 9" key="1">
    <citation type="submission" date="2020-01" db="EMBL/GenBank/DDBJ databases">
        <title>Sulfitobacter sediminilitoris sp. nov., isolated from a tidal flat.</title>
        <authorList>
            <person name="Park S."/>
            <person name="Yoon J.-H."/>
        </authorList>
    </citation>
    <scope>NUCLEOTIDE SEQUENCE [LARGE SCALE GENOMIC DNA]</scope>
    <source>
        <strain evidence="8 9">JBTF-M27</strain>
    </source>
</reference>
<evidence type="ECO:0000313" key="8">
    <source>
        <dbReference type="EMBL" id="NEK21183.1"/>
    </source>
</evidence>
<dbReference type="PANTHER" id="PTHR43531">
    <property type="entry name" value="PROTEIN ICFG"/>
    <property type="match status" value="1"/>
</dbReference>
<keyword evidence="9" id="KW-1185">Reference proteome</keyword>
<organism evidence="8 9">
    <name type="scientific">Sulfitobacter sediminilitoris</name>
    <dbReference type="NCBI Taxonomy" id="2698830"/>
    <lineage>
        <taxon>Bacteria</taxon>
        <taxon>Pseudomonadati</taxon>
        <taxon>Pseudomonadota</taxon>
        <taxon>Alphaproteobacteria</taxon>
        <taxon>Rhodobacterales</taxon>
        <taxon>Roseobacteraceae</taxon>
        <taxon>Sulfitobacter</taxon>
    </lineage>
</organism>
<evidence type="ECO:0000256" key="1">
    <source>
        <dbReference type="ARBA" id="ARBA00022500"/>
    </source>
</evidence>
<name>A0A6P0C9I7_9RHOB</name>
<evidence type="ECO:0000256" key="5">
    <source>
        <dbReference type="SAM" id="Phobius"/>
    </source>
</evidence>
<dbReference type="CDD" id="cd11386">
    <property type="entry name" value="MCP_signal"/>
    <property type="match status" value="1"/>
</dbReference>
<dbReference type="InterPro" id="IPR003660">
    <property type="entry name" value="HAMP_dom"/>
</dbReference>
<accession>A0A6P0C9I7</accession>
<dbReference type="PRINTS" id="PR00260">
    <property type="entry name" value="CHEMTRNSDUCR"/>
</dbReference>
<dbReference type="InterPro" id="IPR051310">
    <property type="entry name" value="MCP_chemotaxis"/>
</dbReference>
<keyword evidence="1" id="KW-0145">Chemotaxis</keyword>
<dbReference type="InterPro" id="IPR004089">
    <property type="entry name" value="MCPsignal_dom"/>
</dbReference>
<sequence length="610" mass="64671">MTDQLTDTRATQQVQAAHQLVYGSVALIPFTLLAAWIADNSVLIMGGAAVLFAAVGFWGARLRAVAGRIYVGMGLIGQAICITAALSDHAWQIDSHMLFFALLAVCIYLSEPIVILAMAGMIAVHHLGLSVLMPQLAYPSSDTLANLERTALHGVIVVIEAAVLWSALRRQIAAEEDVAKIGAQALASADEARTALANTETAQARVKSALREAEDAKTTAEAARKEAESETEKARAADRHARELEQVERDRKAKDEAEITMVVSALGAALHHLSQGRLTSKIDDAFPTKYEDLRRDFNLASEALQAAMILVKDRAGTIISDVFAIEQAADNLARRTEAQAATLEETTAAISQISEHSRTTSVNAQEASRSVGDAKEKAAVSERVVQNAIGKMHKIEESSGEISKIVRLIEDIAFQTNLLALNAGVEAARAGEAGRGFSVVASEVRALALRSSEAAKEIADLIATSRDQVTDGVRLVRETGAALDGIVAAVEEISGHVTVIDSSSKEQSLGIAESSEAMKHLEGVTQQNAAMFEETNSVTQSLAQQAQHLATAIGSFEIGSGDDTPVHRRTPPASGSKATKAEVAMPVVGNTALALEAPQADPAISDWENF</sequence>
<dbReference type="Proteomes" id="UP000468591">
    <property type="component" value="Unassembled WGS sequence"/>
</dbReference>